<dbReference type="FunFam" id="3.10.20.370:FF:000001">
    <property type="entry name" value="Retrovirus-related Pol polyprotein from transposon 17.6-like protein"/>
    <property type="match status" value="1"/>
</dbReference>
<evidence type="ECO:0000259" key="7">
    <source>
        <dbReference type="Pfam" id="PF17917"/>
    </source>
</evidence>
<evidence type="ECO:0000313" key="9">
    <source>
        <dbReference type="Proteomes" id="UP001234989"/>
    </source>
</evidence>
<keyword evidence="2" id="KW-0548">Nucleotidyltransferase</keyword>
<keyword evidence="1" id="KW-0808">Transferase</keyword>
<dbReference type="GO" id="GO:0003964">
    <property type="term" value="F:RNA-directed DNA polymerase activity"/>
    <property type="evidence" value="ECO:0007669"/>
    <property type="project" value="UniProtKB-KW"/>
</dbReference>
<dbReference type="Gene3D" id="3.30.70.270">
    <property type="match status" value="1"/>
</dbReference>
<dbReference type="InterPro" id="IPR043128">
    <property type="entry name" value="Rev_trsase/Diguanyl_cyclase"/>
</dbReference>
<keyword evidence="3" id="KW-0540">Nuclease</keyword>
<evidence type="ECO:0000256" key="4">
    <source>
        <dbReference type="ARBA" id="ARBA00022759"/>
    </source>
</evidence>
<gene>
    <name evidence="8" type="ORF">MTR67_051893</name>
</gene>
<dbReference type="PANTHER" id="PTHR37984:SF5">
    <property type="entry name" value="PROTEIN NYNRIN-LIKE"/>
    <property type="match status" value="1"/>
</dbReference>
<dbReference type="InterPro" id="IPR041373">
    <property type="entry name" value="RT_RNaseH"/>
</dbReference>
<keyword evidence="4" id="KW-0255">Endonuclease</keyword>
<keyword evidence="5" id="KW-0378">Hydrolase</keyword>
<organism evidence="8 9">
    <name type="scientific">Solanum verrucosum</name>
    <dbReference type="NCBI Taxonomy" id="315347"/>
    <lineage>
        <taxon>Eukaryota</taxon>
        <taxon>Viridiplantae</taxon>
        <taxon>Streptophyta</taxon>
        <taxon>Embryophyta</taxon>
        <taxon>Tracheophyta</taxon>
        <taxon>Spermatophyta</taxon>
        <taxon>Magnoliopsida</taxon>
        <taxon>eudicotyledons</taxon>
        <taxon>Gunneridae</taxon>
        <taxon>Pentapetalae</taxon>
        <taxon>asterids</taxon>
        <taxon>lamiids</taxon>
        <taxon>Solanales</taxon>
        <taxon>Solanaceae</taxon>
        <taxon>Solanoideae</taxon>
        <taxon>Solaneae</taxon>
        <taxon>Solanum</taxon>
    </lineage>
</organism>
<evidence type="ECO:0000256" key="5">
    <source>
        <dbReference type="ARBA" id="ARBA00022801"/>
    </source>
</evidence>
<dbReference type="Pfam" id="PF17917">
    <property type="entry name" value="RT_RNaseH"/>
    <property type="match status" value="1"/>
</dbReference>
<dbReference type="CDD" id="cd09274">
    <property type="entry name" value="RNase_HI_RT_Ty3"/>
    <property type="match status" value="1"/>
</dbReference>
<dbReference type="PANTHER" id="PTHR37984">
    <property type="entry name" value="PROTEIN CBG26694"/>
    <property type="match status" value="1"/>
</dbReference>
<evidence type="ECO:0000313" key="8">
    <source>
        <dbReference type="EMBL" id="WMV58508.1"/>
    </source>
</evidence>
<proteinExistence type="predicted"/>
<dbReference type="EMBL" id="CP133623">
    <property type="protein sequence ID" value="WMV58508.1"/>
    <property type="molecule type" value="Genomic_DNA"/>
</dbReference>
<evidence type="ECO:0000256" key="1">
    <source>
        <dbReference type="ARBA" id="ARBA00022679"/>
    </source>
</evidence>
<protein>
    <recommendedName>
        <fullName evidence="7">Reverse transcriptase RNase H-like domain-containing protein</fullName>
    </recommendedName>
</protein>
<evidence type="ECO:0000256" key="6">
    <source>
        <dbReference type="ARBA" id="ARBA00022918"/>
    </source>
</evidence>
<accession>A0AAF0V445</accession>
<dbReference type="AlphaFoldDB" id="A0AAF0V445"/>
<dbReference type="GO" id="GO:0016787">
    <property type="term" value="F:hydrolase activity"/>
    <property type="evidence" value="ECO:0007669"/>
    <property type="project" value="UniProtKB-KW"/>
</dbReference>
<reference evidence="8" key="1">
    <citation type="submission" date="2023-08" db="EMBL/GenBank/DDBJ databases">
        <title>A de novo genome assembly of Solanum verrucosum Schlechtendal, a Mexican diploid species geographically isolated from the other diploid A-genome species in potato relatives.</title>
        <authorList>
            <person name="Hosaka K."/>
        </authorList>
    </citation>
    <scope>NUCLEOTIDE SEQUENCE</scope>
    <source>
        <tissue evidence="8">Young leaves</tissue>
    </source>
</reference>
<name>A0AAF0V445_SOLVR</name>
<feature type="domain" description="Reverse transcriptase RNase H-like" evidence="7">
    <location>
        <begin position="39"/>
        <end position="119"/>
    </location>
</feature>
<evidence type="ECO:0000256" key="3">
    <source>
        <dbReference type="ARBA" id="ARBA00022722"/>
    </source>
</evidence>
<dbReference type="SUPFAM" id="SSF56672">
    <property type="entry name" value="DNA/RNA polymerases"/>
    <property type="match status" value="1"/>
</dbReference>
<dbReference type="Proteomes" id="UP001234989">
    <property type="component" value="Chromosome 12"/>
</dbReference>
<evidence type="ECO:0000256" key="2">
    <source>
        <dbReference type="ARBA" id="ARBA00022695"/>
    </source>
</evidence>
<keyword evidence="6" id="KW-0695">RNA-directed DNA polymerase</keyword>
<sequence length="121" mass="13869">MTQNKAKFIWSEAYEKSFQKLKDRFTSTSVLTLPEGTDGFVVYCDSSKVGVGCVLMQNGKVIAYASRQLEIHEKKYPTHDIELAAVVFALKIWRNYLYGVHLDVFTDHKSLQYVFSPKKVP</sequence>
<keyword evidence="9" id="KW-1185">Reference proteome</keyword>
<dbReference type="InterPro" id="IPR043502">
    <property type="entry name" value="DNA/RNA_pol_sf"/>
</dbReference>
<dbReference type="Gene3D" id="3.10.20.370">
    <property type="match status" value="1"/>
</dbReference>
<dbReference type="GO" id="GO:0004519">
    <property type="term" value="F:endonuclease activity"/>
    <property type="evidence" value="ECO:0007669"/>
    <property type="project" value="UniProtKB-KW"/>
</dbReference>
<dbReference type="InterPro" id="IPR050951">
    <property type="entry name" value="Retrovirus_Pol_polyprotein"/>
</dbReference>